<dbReference type="PROSITE" id="PS01124">
    <property type="entry name" value="HTH_ARAC_FAMILY_2"/>
    <property type="match status" value="1"/>
</dbReference>
<dbReference type="Pfam" id="PF12833">
    <property type="entry name" value="HTH_18"/>
    <property type="match status" value="1"/>
</dbReference>
<dbReference type="InterPro" id="IPR018060">
    <property type="entry name" value="HTH_AraC"/>
</dbReference>
<dbReference type="AlphaFoldDB" id="A0A7Y9I787"/>
<keyword evidence="1" id="KW-0805">Transcription regulation</keyword>
<gene>
    <name evidence="5" type="ORF">BKA15_002600</name>
</gene>
<evidence type="ECO:0000256" key="2">
    <source>
        <dbReference type="ARBA" id="ARBA00023125"/>
    </source>
</evidence>
<dbReference type="Proteomes" id="UP000569914">
    <property type="component" value="Unassembled WGS sequence"/>
</dbReference>
<dbReference type="InterPro" id="IPR014710">
    <property type="entry name" value="RmlC-like_jellyroll"/>
</dbReference>
<evidence type="ECO:0000256" key="1">
    <source>
        <dbReference type="ARBA" id="ARBA00023015"/>
    </source>
</evidence>
<dbReference type="InterPro" id="IPR003313">
    <property type="entry name" value="AraC-bd"/>
</dbReference>
<comment type="caution">
    <text evidence="5">The sequence shown here is derived from an EMBL/GenBank/DDBJ whole genome shotgun (WGS) entry which is preliminary data.</text>
</comment>
<keyword evidence="6" id="KW-1185">Reference proteome</keyword>
<dbReference type="InterPro" id="IPR009057">
    <property type="entry name" value="Homeodomain-like_sf"/>
</dbReference>
<reference evidence="5 6" key="1">
    <citation type="submission" date="2020-07" db="EMBL/GenBank/DDBJ databases">
        <title>Sequencing the genomes of 1000 actinobacteria strains.</title>
        <authorList>
            <person name="Klenk H.-P."/>
        </authorList>
    </citation>
    <scope>NUCLEOTIDE SEQUENCE [LARGE SCALE GENOMIC DNA]</scope>
    <source>
        <strain evidence="5 6">DSM 22083</strain>
    </source>
</reference>
<protein>
    <submittedName>
        <fullName evidence="5">AraC family L-rhamnose operon transcriptional activator RhaR</fullName>
    </submittedName>
</protein>
<dbReference type="GO" id="GO:0043565">
    <property type="term" value="F:sequence-specific DNA binding"/>
    <property type="evidence" value="ECO:0007669"/>
    <property type="project" value="InterPro"/>
</dbReference>
<proteinExistence type="predicted"/>
<keyword evidence="3" id="KW-0804">Transcription</keyword>
<accession>A0A7Y9I787</accession>
<dbReference type="RefSeq" id="WP_179751302.1">
    <property type="nucleotide sequence ID" value="NZ_JACCBU010000001.1"/>
</dbReference>
<dbReference type="CDD" id="cd02208">
    <property type="entry name" value="cupin_RmlC-like"/>
    <property type="match status" value="1"/>
</dbReference>
<dbReference type="SUPFAM" id="SSF51182">
    <property type="entry name" value="RmlC-like cupins"/>
    <property type="match status" value="1"/>
</dbReference>
<sequence>MTLLRREPNVFTEADYPILADRVAIPCAVGPHIHDFIELALVVAGRAVHRTADGDRMIIPGQVVAVRPGSWHAYLRPERCTVINVYVGPRLLLTDLAWCLAHPSLVRLLLHGGASTDALAPDRLAEVTGWLDQLARPRRDRPEPGPEEAIVRRSLLGCALGRLAGLTIASAGTSMITQPVQLALTAMTGDLARPWTVAELARAAAVSPSRLHRLFRTEVGSTPLGWLTRSRAERFAVLLLGSDDPIAAIGRAVGWPDPNYASRRFRQVYGISPSDYRHRLAFDRIGS</sequence>
<evidence type="ECO:0000256" key="3">
    <source>
        <dbReference type="ARBA" id="ARBA00023163"/>
    </source>
</evidence>
<name>A0A7Y9I787_9ACTN</name>
<dbReference type="SMART" id="SM00342">
    <property type="entry name" value="HTH_ARAC"/>
    <property type="match status" value="1"/>
</dbReference>
<dbReference type="InterPro" id="IPR050204">
    <property type="entry name" value="AraC_XylS_family_regulators"/>
</dbReference>
<organism evidence="5 6">
    <name type="scientific">Microlunatus parietis</name>
    <dbReference type="NCBI Taxonomy" id="682979"/>
    <lineage>
        <taxon>Bacteria</taxon>
        <taxon>Bacillati</taxon>
        <taxon>Actinomycetota</taxon>
        <taxon>Actinomycetes</taxon>
        <taxon>Propionibacteriales</taxon>
        <taxon>Propionibacteriaceae</taxon>
        <taxon>Microlunatus</taxon>
    </lineage>
</organism>
<evidence type="ECO:0000259" key="4">
    <source>
        <dbReference type="PROSITE" id="PS01124"/>
    </source>
</evidence>
<dbReference type="EMBL" id="JACCBU010000001">
    <property type="protein sequence ID" value="NYE71271.1"/>
    <property type="molecule type" value="Genomic_DNA"/>
</dbReference>
<keyword evidence="2" id="KW-0238">DNA-binding</keyword>
<dbReference type="Gene3D" id="1.10.10.60">
    <property type="entry name" value="Homeodomain-like"/>
    <property type="match status" value="2"/>
</dbReference>
<dbReference type="SUPFAM" id="SSF46689">
    <property type="entry name" value="Homeodomain-like"/>
    <property type="match status" value="2"/>
</dbReference>
<evidence type="ECO:0000313" key="5">
    <source>
        <dbReference type="EMBL" id="NYE71271.1"/>
    </source>
</evidence>
<feature type="domain" description="HTH araC/xylS-type" evidence="4">
    <location>
        <begin position="181"/>
        <end position="279"/>
    </location>
</feature>
<dbReference type="Gene3D" id="2.60.120.10">
    <property type="entry name" value="Jelly Rolls"/>
    <property type="match status" value="1"/>
</dbReference>
<dbReference type="GO" id="GO:0003700">
    <property type="term" value="F:DNA-binding transcription factor activity"/>
    <property type="evidence" value="ECO:0007669"/>
    <property type="project" value="InterPro"/>
</dbReference>
<dbReference type="Pfam" id="PF02311">
    <property type="entry name" value="AraC_binding"/>
    <property type="match status" value="1"/>
</dbReference>
<dbReference type="PANTHER" id="PTHR46796">
    <property type="entry name" value="HTH-TYPE TRANSCRIPTIONAL ACTIVATOR RHAS-RELATED"/>
    <property type="match status" value="1"/>
</dbReference>
<evidence type="ECO:0000313" key="6">
    <source>
        <dbReference type="Proteomes" id="UP000569914"/>
    </source>
</evidence>
<dbReference type="InterPro" id="IPR011051">
    <property type="entry name" value="RmlC_Cupin_sf"/>
</dbReference>